<organism evidence="3 4">
    <name type="scientific">Actinoplanes friuliensis DSM 7358</name>
    <dbReference type="NCBI Taxonomy" id="1246995"/>
    <lineage>
        <taxon>Bacteria</taxon>
        <taxon>Bacillati</taxon>
        <taxon>Actinomycetota</taxon>
        <taxon>Actinomycetes</taxon>
        <taxon>Micromonosporales</taxon>
        <taxon>Micromonosporaceae</taxon>
        <taxon>Actinoplanes</taxon>
    </lineage>
</organism>
<name>U5VQU9_9ACTN</name>
<sequence length="255" mass="27131">MQPARRLASIAVVAVLAVSGLSACRAEPDVAAYIGGKTITESQVEKVYDQAKDELTASRAQIQQQNQAAPSGEPAPPVQMPFKQKDVLNALLTVDVLERAAAAHNVQPAAEPTVEAVAQGSSFSPGWEYTKLYAKTFQLRAALLPKVTPSPLSDEDLRPVYDRLLATGAGDSTPYEQFKSQLSDANKTALQQSLGLRDELLKIVADENVKLNPRYGDQQLVLLSANAGNAEVPLVELSFAGADASKAPFVSDVSS</sequence>
<dbReference type="HOGENOM" id="CLU_094927_0_0_11"/>
<feature type="region of interest" description="Disordered" evidence="1">
    <location>
        <begin position="60"/>
        <end position="80"/>
    </location>
</feature>
<gene>
    <name evidence="3" type="ORF">AFR_05295</name>
</gene>
<proteinExistence type="predicted"/>
<evidence type="ECO:0000256" key="2">
    <source>
        <dbReference type="SAM" id="SignalP"/>
    </source>
</evidence>
<dbReference type="Proteomes" id="UP000017746">
    <property type="component" value="Chromosome"/>
</dbReference>
<dbReference type="eggNOG" id="ENOG502ZEFP">
    <property type="taxonomic scope" value="Bacteria"/>
</dbReference>
<evidence type="ECO:0000313" key="4">
    <source>
        <dbReference type="Proteomes" id="UP000017746"/>
    </source>
</evidence>
<dbReference type="PROSITE" id="PS51257">
    <property type="entry name" value="PROKAR_LIPOPROTEIN"/>
    <property type="match status" value="1"/>
</dbReference>
<dbReference type="EMBL" id="CP006272">
    <property type="protein sequence ID" value="AGZ39348.1"/>
    <property type="molecule type" value="Genomic_DNA"/>
</dbReference>
<feature type="signal peptide" evidence="2">
    <location>
        <begin position="1"/>
        <end position="25"/>
    </location>
</feature>
<feature type="chain" id="PRO_5038827343" description="Lipoprotein" evidence="2">
    <location>
        <begin position="26"/>
        <end position="255"/>
    </location>
</feature>
<keyword evidence="2" id="KW-0732">Signal</keyword>
<dbReference type="AlphaFoldDB" id="U5VQU9"/>
<feature type="compositionally biased region" description="Polar residues" evidence="1">
    <location>
        <begin position="60"/>
        <end position="69"/>
    </location>
</feature>
<evidence type="ECO:0008006" key="5">
    <source>
        <dbReference type="Google" id="ProtNLM"/>
    </source>
</evidence>
<dbReference type="STRING" id="1246995.AFR_05295"/>
<dbReference type="PATRIC" id="fig|1246995.3.peg.1072"/>
<reference evidence="3 4" key="1">
    <citation type="journal article" date="2014" name="J. Biotechnol.">
        <title>Complete genome sequence of the actinobacterium Actinoplanes friuliensis HAG 010964, producer of the lipopeptide antibiotic friulimycin.</title>
        <authorList>
            <person name="Ruckert C."/>
            <person name="Szczepanowski R."/>
            <person name="Albersmeier A."/>
            <person name="Goesmann A."/>
            <person name="Fischer N."/>
            <person name="Steinkamper A."/>
            <person name="Puhler A."/>
            <person name="Biener R."/>
            <person name="Schwartz D."/>
            <person name="Kalinowski J."/>
        </authorList>
    </citation>
    <scope>NUCLEOTIDE SEQUENCE [LARGE SCALE GENOMIC DNA]</scope>
    <source>
        <strain evidence="3 4">DSM 7358</strain>
    </source>
</reference>
<evidence type="ECO:0000256" key="1">
    <source>
        <dbReference type="SAM" id="MobiDB-lite"/>
    </source>
</evidence>
<dbReference type="KEGG" id="afs:AFR_05295"/>
<accession>U5VQU9</accession>
<evidence type="ECO:0000313" key="3">
    <source>
        <dbReference type="EMBL" id="AGZ39348.1"/>
    </source>
</evidence>
<protein>
    <recommendedName>
        <fullName evidence="5">Lipoprotein</fullName>
    </recommendedName>
</protein>
<keyword evidence="4" id="KW-1185">Reference proteome</keyword>